<reference evidence="4 5" key="1">
    <citation type="journal article" date="2016" name="Sci. Rep.">
        <title>The genome sequence of the outbreeding globe artichoke constructed de novo incorporating a phase-aware low-pass sequencing strategy of F1 progeny.</title>
        <authorList>
            <person name="Scaglione D."/>
            <person name="Reyes-Chin-Wo S."/>
            <person name="Acquadro A."/>
            <person name="Froenicke L."/>
            <person name="Portis E."/>
            <person name="Beitel C."/>
            <person name="Tirone M."/>
            <person name="Mauro R."/>
            <person name="Lo Monaco A."/>
            <person name="Mauromicale G."/>
            <person name="Faccioli P."/>
            <person name="Cattivelli L."/>
            <person name="Rieseberg L."/>
            <person name="Michelmore R."/>
            <person name="Lanteri S."/>
        </authorList>
    </citation>
    <scope>NUCLEOTIDE SEQUENCE [LARGE SCALE GENOMIC DNA]</scope>
    <source>
        <strain evidence="4">2C</strain>
    </source>
</reference>
<sequence>MLFPALPEKEVIQPKSKYFCQEFLAGTFFGSIMLEDDRALLQLIPDDVKKVWHEQALRGLILVSITLQIMLSLLGNIRKYNPRTLVRTTLWFVYFLAYAVVPVALNIAAQSALEVCKINTPNWELMSFWAPFLLLHLGGPDSITAYSSEDNKLWLRHLVFLVFQSLVALYILLSSWPGCSHLPLLSIFVYVAGCIKCFQRLQALRLGNTDHLRELMLGPADPGPDYVQFLEDFRLKESQGFIVKVEEVVEPALPVIHASLESRCKEILEAYDLFQTFKRLFVDLILTYEDRDRSTSYFRLLDSAREAFRVVEIQIGFAYDKLYSKAHVIYTYKGLVLHATSVFLILLVLFGFHFYRDTHNSEAIDVAITYLLIAAAILKEIFAVITMLRSDWTDLWLNQHNHTRNILIFPFLKHPSKQRWSNSIAQLDLLSVALGEKPARFLPTHKLFGVDKYYQTYREVSDNLKDMIYRHFCDLQASSIHKGSFSLQKNDCNTLMWSIDEVKFDQSILIWHIATALCYYSEVNVNDPFEINRIESKNISEYLVYLLISNPEMLPMGIGIIRYRDTCVDAIRFFNTKGLITEKAEASRKLLEVDCKELLPSIVKGDRSKSVLFDACRLALGLRDMERGQMWKVVSQVWIEMLAYTAGQCRGFHHSQQLGRGGEFLTHGVRHVARPGTPQTLKYVLYIIVVATSVGGRNRIGEDGGMHPHPPRHQPTQHHPCD</sequence>
<dbReference type="Gramene" id="KVI07655">
    <property type="protein sequence ID" value="KVI07655"/>
    <property type="gene ID" value="Ccrd_013963"/>
</dbReference>
<feature type="transmembrane region" description="Helical" evidence="2">
    <location>
        <begin position="56"/>
        <end position="77"/>
    </location>
</feature>
<dbReference type="EMBL" id="LEKV01001498">
    <property type="protein sequence ID" value="KVI07655.1"/>
    <property type="molecule type" value="Genomic_DNA"/>
</dbReference>
<protein>
    <recommendedName>
        <fullName evidence="3">DUF4220 domain-containing protein</fullName>
    </recommendedName>
</protein>
<evidence type="ECO:0000256" key="2">
    <source>
        <dbReference type="SAM" id="Phobius"/>
    </source>
</evidence>
<dbReference type="Pfam" id="PF04578">
    <property type="entry name" value="DUF594"/>
    <property type="match status" value="1"/>
</dbReference>
<proteinExistence type="predicted"/>
<feature type="region of interest" description="Disordered" evidence="1">
    <location>
        <begin position="699"/>
        <end position="722"/>
    </location>
</feature>
<dbReference type="InterPro" id="IPR025315">
    <property type="entry name" value="DUF4220"/>
</dbReference>
<feature type="transmembrane region" description="Helical" evidence="2">
    <location>
        <begin position="367"/>
        <end position="388"/>
    </location>
</feature>
<feature type="domain" description="DUF4220" evidence="3">
    <location>
        <begin position="91"/>
        <end position="431"/>
    </location>
</feature>
<dbReference type="Pfam" id="PF13968">
    <property type="entry name" value="DUF4220"/>
    <property type="match status" value="1"/>
</dbReference>
<dbReference type="OMA" id="DWELRAM"/>
<feature type="transmembrane region" description="Helical" evidence="2">
    <location>
        <begin position="335"/>
        <end position="355"/>
    </location>
</feature>
<feature type="transmembrane region" description="Helical" evidence="2">
    <location>
        <begin position="182"/>
        <end position="198"/>
    </location>
</feature>
<dbReference type="InterPro" id="IPR007658">
    <property type="entry name" value="DUF594"/>
</dbReference>
<evidence type="ECO:0000313" key="4">
    <source>
        <dbReference type="EMBL" id="KVI07655.1"/>
    </source>
</evidence>
<keyword evidence="2" id="KW-1133">Transmembrane helix</keyword>
<keyword evidence="5" id="KW-1185">Reference proteome</keyword>
<dbReference type="STRING" id="59895.A0A103YEK9"/>
<organism evidence="4 5">
    <name type="scientific">Cynara cardunculus var. scolymus</name>
    <name type="common">Globe artichoke</name>
    <name type="synonym">Cynara scolymus</name>
    <dbReference type="NCBI Taxonomy" id="59895"/>
    <lineage>
        <taxon>Eukaryota</taxon>
        <taxon>Viridiplantae</taxon>
        <taxon>Streptophyta</taxon>
        <taxon>Embryophyta</taxon>
        <taxon>Tracheophyta</taxon>
        <taxon>Spermatophyta</taxon>
        <taxon>Magnoliopsida</taxon>
        <taxon>eudicotyledons</taxon>
        <taxon>Gunneridae</taxon>
        <taxon>Pentapetalae</taxon>
        <taxon>asterids</taxon>
        <taxon>campanulids</taxon>
        <taxon>Asterales</taxon>
        <taxon>Asteraceae</taxon>
        <taxon>Carduoideae</taxon>
        <taxon>Cardueae</taxon>
        <taxon>Carduinae</taxon>
        <taxon>Cynara</taxon>
    </lineage>
</organism>
<comment type="caution">
    <text evidence="4">The sequence shown here is derived from an EMBL/GenBank/DDBJ whole genome shotgun (WGS) entry which is preliminary data.</text>
</comment>
<feature type="transmembrane region" description="Helical" evidence="2">
    <location>
        <begin position="158"/>
        <end position="176"/>
    </location>
</feature>
<gene>
    <name evidence="4" type="ORF">Ccrd_013963</name>
</gene>
<evidence type="ECO:0000313" key="5">
    <source>
        <dbReference type="Proteomes" id="UP000243975"/>
    </source>
</evidence>
<feature type="transmembrane region" description="Helical" evidence="2">
    <location>
        <begin position="89"/>
        <end position="108"/>
    </location>
</feature>
<feature type="transmembrane region" description="Helical" evidence="2">
    <location>
        <begin position="128"/>
        <end position="146"/>
    </location>
</feature>
<accession>A0A103YEK9</accession>
<keyword evidence="2" id="KW-0812">Transmembrane</keyword>
<dbReference type="PANTHER" id="PTHR31325">
    <property type="entry name" value="OS01G0798800 PROTEIN-RELATED"/>
    <property type="match status" value="1"/>
</dbReference>
<evidence type="ECO:0000256" key="1">
    <source>
        <dbReference type="SAM" id="MobiDB-lite"/>
    </source>
</evidence>
<dbReference type="AlphaFoldDB" id="A0A103YEK9"/>
<evidence type="ECO:0000259" key="3">
    <source>
        <dbReference type="Pfam" id="PF13968"/>
    </source>
</evidence>
<keyword evidence="2" id="KW-0472">Membrane</keyword>
<dbReference type="Proteomes" id="UP000243975">
    <property type="component" value="Unassembled WGS sequence"/>
</dbReference>
<name>A0A103YEK9_CYNCS</name>